<dbReference type="EMBL" id="CP000885">
    <property type="protein sequence ID" value="ABX40473.1"/>
    <property type="molecule type" value="Genomic_DNA"/>
</dbReference>
<dbReference type="PANTHER" id="PTHR30466">
    <property type="entry name" value="FLAVIN REDUCTASE"/>
    <property type="match status" value="1"/>
</dbReference>
<evidence type="ECO:0000256" key="1">
    <source>
        <dbReference type="ARBA" id="ARBA00001965"/>
    </source>
</evidence>
<dbReference type="GO" id="GO:0010181">
    <property type="term" value="F:FMN binding"/>
    <property type="evidence" value="ECO:0007669"/>
    <property type="project" value="InterPro"/>
</dbReference>
<dbReference type="InterPro" id="IPR002563">
    <property type="entry name" value="Flavin_Rdtase-like_dom"/>
</dbReference>
<dbReference type="InterPro" id="IPR048574">
    <property type="entry name" value="RUBY_RBDX"/>
</dbReference>
<dbReference type="Gene3D" id="2.30.110.10">
    <property type="entry name" value="Electron Transport, Fmn-binding Protein, Chain A"/>
    <property type="match status" value="1"/>
</dbReference>
<reference evidence="5" key="1">
    <citation type="submission" date="2007-11" db="EMBL/GenBank/DDBJ databases">
        <title>Complete genome sequence of Clostridium phytofermentans ISDg.</title>
        <authorList>
            <person name="Leschine S.B."/>
            <person name="Warnick T.A."/>
            <person name="Blanchard J.L."/>
            <person name="Schnell D.J."/>
            <person name="Petit E.L."/>
            <person name="LaTouf W.G."/>
            <person name="Copeland A."/>
            <person name="Lucas S."/>
            <person name="Lapidus A."/>
            <person name="Barry K."/>
            <person name="Glavina del Rio T."/>
            <person name="Dalin E."/>
            <person name="Tice H."/>
            <person name="Pitluck S."/>
            <person name="Kiss H."/>
            <person name="Brettin T."/>
            <person name="Bruce D."/>
            <person name="Detter J.C."/>
            <person name="Han C."/>
            <person name="Kuske C."/>
            <person name="Schmutz J."/>
            <person name="Larimer F."/>
            <person name="Land M."/>
            <person name="Hauser L."/>
            <person name="Kyrpides N."/>
            <person name="Kim E.A."/>
            <person name="Richardson P."/>
        </authorList>
    </citation>
    <scope>NUCLEOTIDE SEQUENCE [LARGE SCALE GENOMIC DNA]</scope>
    <source>
        <strain evidence="5">ATCC 700394 / DSM 18823 / ISDg</strain>
    </source>
</reference>
<dbReference type="GO" id="GO:0005506">
    <property type="term" value="F:iron ion binding"/>
    <property type="evidence" value="ECO:0007669"/>
    <property type="project" value="InterPro"/>
</dbReference>
<dbReference type="Pfam" id="PF21349">
    <property type="entry name" value="RUBY_RBDX"/>
    <property type="match status" value="1"/>
</dbReference>
<evidence type="ECO:0000313" key="4">
    <source>
        <dbReference type="EMBL" id="ABX40473.1"/>
    </source>
</evidence>
<dbReference type="SUPFAM" id="SSF57802">
    <property type="entry name" value="Rubredoxin-like"/>
    <property type="match status" value="1"/>
</dbReference>
<gene>
    <name evidence="4" type="ordered locus">Cphy_0083</name>
</gene>
<feature type="domain" description="Rubredoxin-like" evidence="3">
    <location>
        <begin position="169"/>
        <end position="205"/>
    </location>
</feature>
<protein>
    <submittedName>
        <fullName evidence="4">Flavin reductase domain protein FMN-binding</fullName>
    </submittedName>
</protein>
<dbReference type="GO" id="GO:0042602">
    <property type="term" value="F:riboflavin reductase (NADPH) activity"/>
    <property type="evidence" value="ECO:0007669"/>
    <property type="project" value="TreeGrafter"/>
</dbReference>
<name>A9KQG4_LACP7</name>
<dbReference type="RefSeq" id="WP_012198116.1">
    <property type="nucleotide sequence ID" value="NC_010001.1"/>
</dbReference>
<keyword evidence="5" id="KW-1185">Reference proteome</keyword>
<dbReference type="AlphaFoldDB" id="A9KQG4"/>
<dbReference type="InterPro" id="IPR012349">
    <property type="entry name" value="Split_barrel_FMN-bd"/>
</dbReference>
<dbReference type="PANTHER" id="PTHR30466:SF1">
    <property type="entry name" value="FMN REDUCTASE (NADH) RUTF"/>
    <property type="match status" value="1"/>
</dbReference>
<dbReference type="SMART" id="SM00903">
    <property type="entry name" value="Flavin_Reduct"/>
    <property type="match status" value="1"/>
</dbReference>
<comment type="cofactor">
    <cofactor evidence="1">
        <name>Fe(3+)</name>
        <dbReference type="ChEBI" id="CHEBI:29034"/>
    </cofactor>
</comment>
<evidence type="ECO:0000256" key="2">
    <source>
        <dbReference type="ARBA" id="ARBA00023002"/>
    </source>
</evidence>
<dbReference type="KEGG" id="cpy:Cphy_0083"/>
<accession>A9KQG4</accession>
<evidence type="ECO:0000313" key="5">
    <source>
        <dbReference type="Proteomes" id="UP000000370"/>
    </source>
</evidence>
<dbReference type="PROSITE" id="PS50903">
    <property type="entry name" value="RUBREDOXIN_LIKE"/>
    <property type="match status" value="1"/>
</dbReference>
<proteinExistence type="predicted"/>
<dbReference type="SUPFAM" id="SSF50475">
    <property type="entry name" value="FMN-binding split barrel"/>
    <property type="match status" value="1"/>
</dbReference>
<dbReference type="Proteomes" id="UP000000370">
    <property type="component" value="Chromosome"/>
</dbReference>
<dbReference type="eggNOG" id="COG1853">
    <property type="taxonomic scope" value="Bacteria"/>
</dbReference>
<dbReference type="OrthoDB" id="9799749at2"/>
<dbReference type="HOGENOM" id="CLU_059021_4_1_9"/>
<keyword evidence="2" id="KW-0560">Oxidoreductase</keyword>
<dbReference type="InterPro" id="IPR024934">
    <property type="entry name" value="Rubredoxin-like_dom"/>
</dbReference>
<sequence length="205" mass="22311">MDPKAFHKISYGVFIVSAEGSDHKAGCVINTLTQVTSSPMKLSIALNKNNDTLEVIKEAGTFSAVVLKEDVDLGLIKIFGFFSSRDKNKFESISYKFDDNNNPYPAGGIVAQFSCRLCDSLDVGSHVICIGEVTDANLVSEDPPLTYADYHSKKGGATPKNSPSYQEGTTGYQCTVCGYIEETDDLPDDFICPVCGKDASYFRKL</sequence>
<organism evidence="4 5">
    <name type="scientific">Lachnoclostridium phytofermentans (strain ATCC 700394 / DSM 18823 / ISDg)</name>
    <name type="common">Clostridium phytofermentans</name>
    <dbReference type="NCBI Taxonomy" id="357809"/>
    <lineage>
        <taxon>Bacteria</taxon>
        <taxon>Bacillati</taxon>
        <taxon>Bacillota</taxon>
        <taxon>Clostridia</taxon>
        <taxon>Lachnospirales</taxon>
        <taxon>Lachnospiraceae</taxon>
    </lineage>
</organism>
<dbReference type="InterPro" id="IPR050268">
    <property type="entry name" value="NADH-dep_flavin_reductase"/>
</dbReference>
<dbReference type="Pfam" id="PF01613">
    <property type="entry name" value="Flavin_Reduct"/>
    <property type="match status" value="1"/>
</dbReference>
<dbReference type="Gene3D" id="2.20.28.10">
    <property type="match status" value="1"/>
</dbReference>
<evidence type="ECO:0000259" key="3">
    <source>
        <dbReference type="PROSITE" id="PS50903"/>
    </source>
</evidence>
<dbReference type="STRING" id="357809.Cphy_0083"/>